<dbReference type="Proteomes" id="UP000054279">
    <property type="component" value="Unassembled WGS sequence"/>
</dbReference>
<organism evidence="1 2">
    <name type="scientific">Sphaerobolus stellatus (strain SS14)</name>
    <dbReference type="NCBI Taxonomy" id="990650"/>
    <lineage>
        <taxon>Eukaryota</taxon>
        <taxon>Fungi</taxon>
        <taxon>Dikarya</taxon>
        <taxon>Basidiomycota</taxon>
        <taxon>Agaricomycotina</taxon>
        <taxon>Agaricomycetes</taxon>
        <taxon>Phallomycetidae</taxon>
        <taxon>Geastrales</taxon>
        <taxon>Sphaerobolaceae</taxon>
        <taxon>Sphaerobolus</taxon>
    </lineage>
</organism>
<evidence type="ECO:0000313" key="2">
    <source>
        <dbReference type="Proteomes" id="UP000054279"/>
    </source>
</evidence>
<dbReference type="EMBL" id="KN837123">
    <property type="protein sequence ID" value="KIJ43372.1"/>
    <property type="molecule type" value="Genomic_DNA"/>
</dbReference>
<gene>
    <name evidence="1" type="ORF">M422DRAFT_253251</name>
</gene>
<proteinExistence type="predicted"/>
<protein>
    <submittedName>
        <fullName evidence="1">Uncharacterized protein</fullName>
    </submittedName>
</protein>
<keyword evidence="2" id="KW-1185">Reference proteome</keyword>
<sequence>MDVYLDIPHEEYYLGQEWLQIPLKCSKLVHIAGAGLANLEAHKKGGEHWLAMEKINKAKQQPSVLAFFQACKPLLSAMAPIPLPLSITLPRSVKTSTSSPLLQRFREAIAILLLMVPQAKHDHPLAQFAQLPVLDPTLEDQWEFIDPLLNRLIGYNTTIEDIWPLISTGVTS</sequence>
<dbReference type="OrthoDB" id="3268805at2759"/>
<evidence type="ECO:0000313" key="1">
    <source>
        <dbReference type="EMBL" id="KIJ43372.1"/>
    </source>
</evidence>
<name>A0A0C9VN58_SPHS4</name>
<dbReference type="AlphaFoldDB" id="A0A0C9VN58"/>
<dbReference type="HOGENOM" id="CLU_1556257_0_0_1"/>
<accession>A0A0C9VN58</accession>
<reference evidence="1 2" key="1">
    <citation type="submission" date="2014-06" db="EMBL/GenBank/DDBJ databases">
        <title>Evolutionary Origins and Diversification of the Mycorrhizal Mutualists.</title>
        <authorList>
            <consortium name="DOE Joint Genome Institute"/>
            <consortium name="Mycorrhizal Genomics Consortium"/>
            <person name="Kohler A."/>
            <person name="Kuo A."/>
            <person name="Nagy L.G."/>
            <person name="Floudas D."/>
            <person name="Copeland A."/>
            <person name="Barry K.W."/>
            <person name="Cichocki N."/>
            <person name="Veneault-Fourrey C."/>
            <person name="LaButti K."/>
            <person name="Lindquist E.A."/>
            <person name="Lipzen A."/>
            <person name="Lundell T."/>
            <person name="Morin E."/>
            <person name="Murat C."/>
            <person name="Riley R."/>
            <person name="Ohm R."/>
            <person name="Sun H."/>
            <person name="Tunlid A."/>
            <person name="Henrissat B."/>
            <person name="Grigoriev I.V."/>
            <person name="Hibbett D.S."/>
            <person name="Martin F."/>
        </authorList>
    </citation>
    <scope>NUCLEOTIDE SEQUENCE [LARGE SCALE GENOMIC DNA]</scope>
    <source>
        <strain evidence="1 2">SS14</strain>
    </source>
</reference>